<dbReference type="GO" id="GO:0009535">
    <property type="term" value="C:chloroplast thylakoid membrane"/>
    <property type="evidence" value="ECO:0007669"/>
    <property type="project" value="InterPro"/>
</dbReference>
<feature type="transmembrane region" description="Helical" evidence="1">
    <location>
        <begin position="176"/>
        <end position="199"/>
    </location>
</feature>
<evidence type="ECO:0000313" key="3">
    <source>
        <dbReference type="Proteomes" id="UP000298416"/>
    </source>
</evidence>
<comment type="caution">
    <text evidence="2">The sequence shown here is derived from an EMBL/GenBank/DDBJ whole genome shotgun (WGS) entry which is preliminary data.</text>
</comment>
<evidence type="ECO:0000256" key="1">
    <source>
        <dbReference type="SAM" id="Phobius"/>
    </source>
</evidence>
<gene>
    <name evidence="2" type="ORF">SASPL_120197</name>
</gene>
<protein>
    <submittedName>
        <fullName evidence="2">Uncharacterized protein</fullName>
    </submittedName>
</protein>
<dbReference type="PANTHER" id="PTHR31032:SF2">
    <property type="entry name" value="PGR5-LIKE A PROTEIN"/>
    <property type="match status" value="1"/>
</dbReference>
<reference evidence="2" key="1">
    <citation type="submission" date="2018-01" db="EMBL/GenBank/DDBJ databases">
        <authorList>
            <person name="Mao J.F."/>
        </authorList>
    </citation>
    <scope>NUCLEOTIDE SEQUENCE</scope>
    <source>
        <strain evidence="2">Huo1</strain>
        <tissue evidence="2">Leaf</tissue>
    </source>
</reference>
<dbReference type="Proteomes" id="UP000298416">
    <property type="component" value="Unassembled WGS sequence"/>
</dbReference>
<dbReference type="InterPro" id="IPR039987">
    <property type="entry name" value="PGRL1"/>
</dbReference>
<name>A0A8X8XSQ4_SALSN</name>
<dbReference type="EMBL" id="PNBA02000007">
    <property type="protein sequence ID" value="KAG6417999.1"/>
    <property type="molecule type" value="Genomic_DNA"/>
</dbReference>
<dbReference type="AlphaFoldDB" id="A0A8X8XSQ4"/>
<dbReference type="PANTHER" id="PTHR31032">
    <property type="entry name" value="PGR5-LIKE PROTEIN 1B, CHLOROPLASTIC"/>
    <property type="match status" value="1"/>
</dbReference>
<keyword evidence="1" id="KW-1133">Transmembrane helix</keyword>
<sequence length="333" mass="36367">MAGTCSPVIPHVIGSTVVELSRTGPRTRAPLSVRISSRSYAVPTTAPYEGPSCIFVGPVETASQETLEALYCQARDAYYSGQPLIVDDMFDKVELKLRWYGSKCVVKYPRCSLRRQSTYADAQEDPSQVFALASVWLLIFGFGSSACLLPIVYGIARAYNDAFSSGYSNINQGPSLALLATFNGVLFMLFGSVVGYPIVSASVRNLVSCGLWITLTSLVQLIKKGFSIAIMSSRWHEILKCGLVHSHVTANSVGALKGLWKNDLVALKGVCPNCGEEVSVESSLYLLLLDLIVPMIPRIERNVMYVKAHWNSEQRLSNLSQDQVDNGYMVGST</sequence>
<reference evidence="2" key="2">
    <citation type="submission" date="2020-08" db="EMBL/GenBank/DDBJ databases">
        <title>Plant Genome Project.</title>
        <authorList>
            <person name="Zhang R.-G."/>
        </authorList>
    </citation>
    <scope>NUCLEOTIDE SEQUENCE</scope>
    <source>
        <strain evidence="2">Huo1</strain>
        <tissue evidence="2">Leaf</tissue>
    </source>
</reference>
<accession>A0A8X8XSQ4</accession>
<organism evidence="2">
    <name type="scientific">Salvia splendens</name>
    <name type="common">Scarlet sage</name>
    <dbReference type="NCBI Taxonomy" id="180675"/>
    <lineage>
        <taxon>Eukaryota</taxon>
        <taxon>Viridiplantae</taxon>
        <taxon>Streptophyta</taxon>
        <taxon>Embryophyta</taxon>
        <taxon>Tracheophyta</taxon>
        <taxon>Spermatophyta</taxon>
        <taxon>Magnoliopsida</taxon>
        <taxon>eudicotyledons</taxon>
        <taxon>Gunneridae</taxon>
        <taxon>Pentapetalae</taxon>
        <taxon>asterids</taxon>
        <taxon>lamiids</taxon>
        <taxon>Lamiales</taxon>
        <taxon>Lamiaceae</taxon>
        <taxon>Nepetoideae</taxon>
        <taxon>Mentheae</taxon>
        <taxon>Salviinae</taxon>
        <taxon>Salvia</taxon>
        <taxon>Salvia subgen. Calosphace</taxon>
        <taxon>core Calosphace</taxon>
    </lineage>
</organism>
<proteinExistence type="predicted"/>
<keyword evidence="3" id="KW-1185">Reference proteome</keyword>
<feature type="transmembrane region" description="Helical" evidence="1">
    <location>
        <begin position="129"/>
        <end position="155"/>
    </location>
</feature>
<evidence type="ECO:0000313" key="2">
    <source>
        <dbReference type="EMBL" id="KAG6417999.1"/>
    </source>
</evidence>
<dbReference type="GO" id="GO:0016730">
    <property type="term" value="F:oxidoreductase activity, acting on iron-sulfur proteins as donors"/>
    <property type="evidence" value="ECO:0007669"/>
    <property type="project" value="InterPro"/>
</dbReference>
<keyword evidence="1" id="KW-0812">Transmembrane</keyword>
<dbReference type="GO" id="GO:0009773">
    <property type="term" value="P:photosynthetic electron transport in photosystem I"/>
    <property type="evidence" value="ECO:0007669"/>
    <property type="project" value="InterPro"/>
</dbReference>
<feature type="transmembrane region" description="Helical" evidence="1">
    <location>
        <begin position="205"/>
        <end position="222"/>
    </location>
</feature>
<keyword evidence="1" id="KW-0472">Membrane</keyword>